<dbReference type="HOGENOM" id="CLU_018816_6_0_6"/>
<name>A4VFP4_STUS1</name>
<keyword evidence="2" id="KW-0472">Membrane</keyword>
<organism evidence="3 4">
    <name type="scientific">Stutzerimonas stutzeri (strain A1501)</name>
    <name type="common">Pseudomonas stutzeri</name>
    <dbReference type="NCBI Taxonomy" id="379731"/>
    <lineage>
        <taxon>Bacteria</taxon>
        <taxon>Pseudomonadati</taxon>
        <taxon>Pseudomonadota</taxon>
        <taxon>Gammaproteobacteria</taxon>
        <taxon>Pseudomonadales</taxon>
        <taxon>Pseudomonadaceae</taxon>
        <taxon>Stutzerimonas</taxon>
    </lineage>
</organism>
<dbReference type="Gene3D" id="1.10.287.470">
    <property type="entry name" value="Helix hairpin bin"/>
    <property type="match status" value="2"/>
</dbReference>
<keyword evidence="2" id="KW-0812">Transmembrane</keyword>
<evidence type="ECO:0000313" key="4">
    <source>
        <dbReference type="Proteomes" id="UP000000233"/>
    </source>
</evidence>
<proteinExistence type="predicted"/>
<feature type="transmembrane region" description="Helical" evidence="2">
    <location>
        <begin position="20"/>
        <end position="38"/>
    </location>
</feature>
<reference evidence="3 4" key="1">
    <citation type="journal article" date="2008" name="Proc. Natl. Acad. Sci. U.S.A.">
        <title>Nitrogen fixation island and rhizosphere competence traits in the genome of root-associated Pseudomonas stutzeri A1501.</title>
        <authorList>
            <person name="Yan Y."/>
            <person name="Yang J."/>
            <person name="Dou Y."/>
            <person name="Chen M."/>
            <person name="Ping S."/>
            <person name="Peng J."/>
            <person name="Lu W."/>
            <person name="Zhang W."/>
            <person name="Yao Z."/>
            <person name="Li H."/>
            <person name="Liu W."/>
            <person name="He S."/>
            <person name="Geng L."/>
            <person name="Zhang X."/>
            <person name="Yang F."/>
            <person name="Yu H."/>
            <person name="Zhan Y."/>
            <person name="Li D."/>
            <person name="Lin Z."/>
            <person name="Wang Y."/>
            <person name="Elmerich C."/>
            <person name="Lin M."/>
            <person name="Jin Q."/>
        </authorList>
    </citation>
    <scope>NUCLEOTIDE SEQUENCE [LARGE SCALE GENOMIC DNA]</scope>
    <source>
        <strain evidence="3 4">A1501</strain>
    </source>
</reference>
<accession>A4VFP4</accession>
<evidence type="ECO:0000313" key="3">
    <source>
        <dbReference type="EMBL" id="ABP77795.1"/>
    </source>
</evidence>
<dbReference type="PANTHER" id="PTHR30438:SF2">
    <property type="entry name" value="MEMBRANE PROTEIN"/>
    <property type="match status" value="1"/>
</dbReference>
<dbReference type="EMBL" id="CP000304">
    <property type="protein sequence ID" value="ABP77795.1"/>
    <property type="molecule type" value="Genomic_DNA"/>
</dbReference>
<dbReference type="Proteomes" id="UP000000233">
    <property type="component" value="Chromosome"/>
</dbReference>
<protein>
    <submittedName>
        <fullName evidence="3">Type I antifreeze protein:HlyD family secretion protein</fullName>
    </submittedName>
</protein>
<dbReference type="KEGG" id="psa:PST_0087"/>
<dbReference type="AlphaFoldDB" id="A4VFP4"/>
<dbReference type="Gene3D" id="2.40.30.170">
    <property type="match status" value="1"/>
</dbReference>
<gene>
    <name evidence="3" type="ordered locus">PST_0087</name>
</gene>
<dbReference type="FunFam" id="2.40.50.100:FF:000077">
    <property type="entry name" value="Glycoside hydrolase family 43"/>
    <property type="match status" value="1"/>
</dbReference>
<feature type="coiled-coil region" evidence="1">
    <location>
        <begin position="195"/>
        <end position="229"/>
    </location>
</feature>
<dbReference type="SUPFAM" id="SSF111369">
    <property type="entry name" value="HlyD-like secretion proteins"/>
    <property type="match status" value="2"/>
</dbReference>
<feature type="coiled-coil region" evidence="1">
    <location>
        <begin position="94"/>
        <end position="121"/>
    </location>
</feature>
<sequence>MPTLLHDKGTPMKAPAQKTLRRVLFALVALVVIGLLAWSELRTDGLGDGFASGNGRIEATEIDVATKLGGRIREISVDEGDFVQPGQVIARMDTEVLEAQLNQARAQVRQAENAILTAQALVTQRESEKATAEAVVLQRRAELTAAQKRHQRTETLVGRNAMPRQQLDDDLAAMQSAQAALAASRAQVLSADAGIAAARSQVIEAQSALEAAQASVVRLQADITDSELKTDRVARVQYRVAQPGEVLGAGGKLLNLVDLADVYMTFFLPERQAGRVAMGSEARLVIDAAPQYVIPARITYVASVAQFTPKTVETESEREKLMFRVKARIDPDLLRKHMEQVKTGLPGVAYLKLDADAEWPAHLQINVGR</sequence>
<dbReference type="Gene3D" id="2.40.50.100">
    <property type="match status" value="1"/>
</dbReference>
<evidence type="ECO:0000256" key="2">
    <source>
        <dbReference type="SAM" id="Phobius"/>
    </source>
</evidence>
<keyword evidence="4" id="KW-1185">Reference proteome</keyword>
<dbReference type="GO" id="GO:0005886">
    <property type="term" value="C:plasma membrane"/>
    <property type="evidence" value="ECO:0007669"/>
    <property type="project" value="TreeGrafter"/>
</dbReference>
<evidence type="ECO:0000256" key="1">
    <source>
        <dbReference type="SAM" id="Coils"/>
    </source>
</evidence>
<keyword evidence="2" id="KW-1133">Transmembrane helix</keyword>
<dbReference type="eggNOG" id="COG0845">
    <property type="taxonomic scope" value="Bacteria"/>
</dbReference>
<dbReference type="PANTHER" id="PTHR30438">
    <property type="entry name" value="36 KDA ANTIGEN-RELATED"/>
    <property type="match status" value="1"/>
</dbReference>
<keyword evidence="1" id="KW-0175">Coiled coil</keyword>